<evidence type="ECO:0000313" key="3">
    <source>
        <dbReference type="Proteomes" id="UP001175226"/>
    </source>
</evidence>
<feature type="compositionally biased region" description="Low complexity" evidence="1">
    <location>
        <begin position="256"/>
        <end position="266"/>
    </location>
</feature>
<sequence>MAEYFDPASFYRIHKCEVFLQLGSVQEDPLSIVLRTSVSASSDQECTKAPLQAMQGRINSETRLKTTCKKTPPRRVVEKRLSNLKSHMKAKHPDIKHLKQTRQTKRCRKISKHPLSPPPPPIVSPSDDNSDVLPQPPTGRFPLPPSAPPLRKSKLSQKMTQNPLAAHFTAARSGITPLNPNPRGPGSGASLPPYYSETTNSQEGTGCVWNRACQPAPSSSSANEGYGSPWSRFPLPTLPLPTSRLITLAFTFNRLPSPSSSSAPSPTFEIPFSLSREVDMPP</sequence>
<feature type="compositionally biased region" description="Basic residues" evidence="1">
    <location>
        <begin position="98"/>
        <end position="112"/>
    </location>
</feature>
<feature type="compositionally biased region" description="Pro residues" evidence="1">
    <location>
        <begin position="134"/>
        <end position="148"/>
    </location>
</feature>
<feature type="region of interest" description="Disordered" evidence="1">
    <location>
        <begin position="86"/>
        <end position="160"/>
    </location>
</feature>
<evidence type="ECO:0000256" key="1">
    <source>
        <dbReference type="SAM" id="MobiDB-lite"/>
    </source>
</evidence>
<accession>A0AA39MF87</accession>
<keyword evidence="3" id="KW-1185">Reference proteome</keyword>
<evidence type="ECO:0000313" key="2">
    <source>
        <dbReference type="EMBL" id="KAK0431584.1"/>
    </source>
</evidence>
<organism evidence="2 3">
    <name type="scientific">Armillaria borealis</name>
    <dbReference type="NCBI Taxonomy" id="47425"/>
    <lineage>
        <taxon>Eukaryota</taxon>
        <taxon>Fungi</taxon>
        <taxon>Dikarya</taxon>
        <taxon>Basidiomycota</taxon>
        <taxon>Agaricomycotina</taxon>
        <taxon>Agaricomycetes</taxon>
        <taxon>Agaricomycetidae</taxon>
        <taxon>Agaricales</taxon>
        <taxon>Marasmiineae</taxon>
        <taxon>Physalacriaceae</taxon>
        <taxon>Armillaria</taxon>
    </lineage>
</organism>
<feature type="region of interest" description="Disordered" evidence="1">
    <location>
        <begin position="256"/>
        <end position="282"/>
    </location>
</feature>
<feature type="region of interest" description="Disordered" evidence="1">
    <location>
        <begin position="173"/>
        <end position="202"/>
    </location>
</feature>
<dbReference type="EMBL" id="JAUEPT010000111">
    <property type="protein sequence ID" value="KAK0431584.1"/>
    <property type="molecule type" value="Genomic_DNA"/>
</dbReference>
<dbReference type="AlphaFoldDB" id="A0AA39MF87"/>
<name>A0AA39MF87_9AGAR</name>
<gene>
    <name evidence="2" type="ORF">EV421DRAFT_1743024</name>
</gene>
<reference evidence="2" key="1">
    <citation type="submission" date="2023-06" db="EMBL/GenBank/DDBJ databases">
        <authorList>
            <consortium name="Lawrence Berkeley National Laboratory"/>
            <person name="Ahrendt S."/>
            <person name="Sahu N."/>
            <person name="Indic B."/>
            <person name="Wong-Bajracharya J."/>
            <person name="Merenyi Z."/>
            <person name="Ke H.-M."/>
            <person name="Monk M."/>
            <person name="Kocsube S."/>
            <person name="Drula E."/>
            <person name="Lipzen A."/>
            <person name="Balint B."/>
            <person name="Henrissat B."/>
            <person name="Andreopoulos B."/>
            <person name="Martin F.M."/>
            <person name="Harder C.B."/>
            <person name="Rigling D."/>
            <person name="Ford K.L."/>
            <person name="Foster G.D."/>
            <person name="Pangilinan J."/>
            <person name="Papanicolaou A."/>
            <person name="Barry K."/>
            <person name="LaButti K."/>
            <person name="Viragh M."/>
            <person name="Koriabine M."/>
            <person name="Yan M."/>
            <person name="Riley R."/>
            <person name="Champramary S."/>
            <person name="Plett K.L."/>
            <person name="Tsai I.J."/>
            <person name="Slot J."/>
            <person name="Sipos G."/>
            <person name="Plett J."/>
            <person name="Nagy L.G."/>
            <person name="Grigoriev I.V."/>
        </authorList>
    </citation>
    <scope>NUCLEOTIDE SEQUENCE</scope>
    <source>
        <strain evidence="2">FPL87.14</strain>
    </source>
</reference>
<proteinExistence type="predicted"/>
<dbReference type="Proteomes" id="UP001175226">
    <property type="component" value="Unassembled WGS sequence"/>
</dbReference>
<protein>
    <submittedName>
        <fullName evidence="2">Uncharacterized protein</fullName>
    </submittedName>
</protein>
<comment type="caution">
    <text evidence="2">The sequence shown here is derived from an EMBL/GenBank/DDBJ whole genome shotgun (WGS) entry which is preliminary data.</text>
</comment>